<evidence type="ECO:0000259" key="4">
    <source>
        <dbReference type="PROSITE" id="PS50075"/>
    </source>
</evidence>
<gene>
    <name evidence="5" type="ORF">JWH11_00965</name>
</gene>
<dbReference type="Gene3D" id="3.30.559.30">
    <property type="entry name" value="Nonribosomal peptide synthetase, condensation domain"/>
    <property type="match status" value="2"/>
</dbReference>
<dbReference type="Gene3D" id="3.30.559.10">
    <property type="entry name" value="Chloramphenicol acetyltransferase-like domain"/>
    <property type="match status" value="2"/>
</dbReference>
<accession>A0ABS8NPY4</accession>
<comment type="cofactor">
    <cofactor evidence="1">
        <name>pantetheine 4'-phosphate</name>
        <dbReference type="ChEBI" id="CHEBI:47942"/>
    </cofactor>
</comment>
<dbReference type="EMBL" id="JAFFQI010000156">
    <property type="protein sequence ID" value="MCD0265032.1"/>
    <property type="molecule type" value="Genomic_DNA"/>
</dbReference>
<dbReference type="Pfam" id="PF00501">
    <property type="entry name" value="AMP-binding"/>
    <property type="match status" value="1"/>
</dbReference>
<dbReference type="InterPro" id="IPR045851">
    <property type="entry name" value="AMP-bd_C_sf"/>
</dbReference>
<feature type="domain" description="Carrier" evidence="4">
    <location>
        <begin position="952"/>
        <end position="1026"/>
    </location>
</feature>
<dbReference type="InterPro" id="IPR020806">
    <property type="entry name" value="PKS_PP-bd"/>
</dbReference>
<keyword evidence="3" id="KW-0597">Phosphoprotein</keyword>
<protein>
    <submittedName>
        <fullName evidence="5">Amino acid adenylation domain-containing protein</fullName>
    </submittedName>
</protein>
<dbReference type="CDD" id="cd17643">
    <property type="entry name" value="A_NRPS_Cytc1-like"/>
    <property type="match status" value="1"/>
</dbReference>
<name>A0ABS8NPY4_9XANT</name>
<dbReference type="Proteomes" id="UP001430396">
    <property type="component" value="Unassembled WGS sequence"/>
</dbReference>
<evidence type="ECO:0000313" key="5">
    <source>
        <dbReference type="EMBL" id="MCD0265032.1"/>
    </source>
</evidence>
<evidence type="ECO:0000256" key="2">
    <source>
        <dbReference type="ARBA" id="ARBA00022450"/>
    </source>
</evidence>
<dbReference type="Gene3D" id="3.40.50.980">
    <property type="match status" value="2"/>
</dbReference>
<organism evidence="5 6">
    <name type="scientific">Xanthomonas melonis</name>
    <dbReference type="NCBI Taxonomy" id="56456"/>
    <lineage>
        <taxon>Bacteria</taxon>
        <taxon>Pseudomonadati</taxon>
        <taxon>Pseudomonadota</taxon>
        <taxon>Gammaproteobacteria</taxon>
        <taxon>Lysobacterales</taxon>
        <taxon>Lysobacteraceae</taxon>
        <taxon>Xanthomonas</taxon>
    </lineage>
</organism>
<dbReference type="InterPro" id="IPR000873">
    <property type="entry name" value="AMP-dep_synth/lig_dom"/>
</dbReference>
<dbReference type="Gene3D" id="1.10.1200.10">
    <property type="entry name" value="ACP-like"/>
    <property type="match status" value="1"/>
</dbReference>
<keyword evidence="2" id="KW-0596">Phosphopantetheine</keyword>
<dbReference type="Pfam" id="PF00668">
    <property type="entry name" value="Condensation"/>
    <property type="match status" value="2"/>
</dbReference>
<dbReference type="InterPro" id="IPR001242">
    <property type="entry name" value="Condensation_dom"/>
</dbReference>
<dbReference type="Gene3D" id="3.30.300.30">
    <property type="match status" value="1"/>
</dbReference>
<dbReference type="PROSITE" id="PS50075">
    <property type="entry name" value="CARRIER"/>
    <property type="match status" value="1"/>
</dbReference>
<dbReference type="InterPro" id="IPR025110">
    <property type="entry name" value="AMP-bd_C"/>
</dbReference>
<dbReference type="InterPro" id="IPR010071">
    <property type="entry name" value="AA_adenyl_dom"/>
</dbReference>
<keyword evidence="6" id="KW-1185">Reference proteome</keyword>
<dbReference type="InterPro" id="IPR009081">
    <property type="entry name" value="PP-bd_ACP"/>
</dbReference>
<feature type="non-terminal residue" evidence="5">
    <location>
        <position position="1544"/>
    </location>
</feature>
<dbReference type="Gene3D" id="2.30.38.10">
    <property type="entry name" value="Luciferase, Domain 3"/>
    <property type="match status" value="1"/>
</dbReference>
<proteinExistence type="predicted"/>
<dbReference type="PROSITE" id="PS00455">
    <property type="entry name" value="AMP_BINDING"/>
    <property type="match status" value="1"/>
</dbReference>
<dbReference type="SUPFAM" id="SSF47336">
    <property type="entry name" value="ACP-like"/>
    <property type="match status" value="1"/>
</dbReference>
<evidence type="ECO:0000313" key="6">
    <source>
        <dbReference type="Proteomes" id="UP001430396"/>
    </source>
</evidence>
<dbReference type="SUPFAM" id="SSF52777">
    <property type="entry name" value="CoA-dependent acyltransferases"/>
    <property type="match status" value="4"/>
</dbReference>
<reference evidence="5" key="1">
    <citation type="submission" date="2021-02" db="EMBL/GenBank/DDBJ databases">
        <title>Copper resistance gene diversity in local Xanthomonas species at agrochemical polluted sites in Trinidad, Trinidad and Tobago.</title>
        <authorList>
            <person name="Ramnarine S.D.B.J."/>
            <person name="Ramsubhag A."/>
            <person name="Jayaraman J."/>
        </authorList>
    </citation>
    <scope>NUCLEOTIDE SEQUENCE</scope>
    <source>
        <strain evidence="5">CaNP6A</strain>
    </source>
</reference>
<dbReference type="CDD" id="cd19544">
    <property type="entry name" value="E-C_NRPS"/>
    <property type="match status" value="2"/>
</dbReference>
<dbReference type="PANTHER" id="PTHR45527:SF1">
    <property type="entry name" value="FATTY ACID SYNTHASE"/>
    <property type="match status" value="1"/>
</dbReference>
<dbReference type="InterPro" id="IPR020845">
    <property type="entry name" value="AMP-binding_CS"/>
</dbReference>
<dbReference type="InterPro" id="IPR006162">
    <property type="entry name" value="Ppantetheine_attach_site"/>
</dbReference>
<dbReference type="Pfam" id="PF00550">
    <property type="entry name" value="PP-binding"/>
    <property type="match status" value="1"/>
</dbReference>
<dbReference type="PROSITE" id="PS00012">
    <property type="entry name" value="PHOSPHOPANTETHEINE"/>
    <property type="match status" value="1"/>
</dbReference>
<dbReference type="PANTHER" id="PTHR45527">
    <property type="entry name" value="NONRIBOSOMAL PEPTIDE SYNTHETASE"/>
    <property type="match status" value="1"/>
</dbReference>
<dbReference type="SMART" id="SM00823">
    <property type="entry name" value="PKS_PP"/>
    <property type="match status" value="1"/>
</dbReference>
<dbReference type="InterPro" id="IPR023213">
    <property type="entry name" value="CAT-like_dom_sf"/>
</dbReference>
<dbReference type="InterPro" id="IPR036736">
    <property type="entry name" value="ACP-like_sf"/>
</dbReference>
<evidence type="ECO:0000256" key="1">
    <source>
        <dbReference type="ARBA" id="ARBA00001957"/>
    </source>
</evidence>
<dbReference type="NCBIfam" id="TIGR01733">
    <property type="entry name" value="AA-adenyl-dom"/>
    <property type="match status" value="1"/>
</dbReference>
<evidence type="ECO:0000256" key="3">
    <source>
        <dbReference type="ARBA" id="ARBA00022553"/>
    </source>
</evidence>
<sequence length="1544" mass="169664">MLYHHLSASQGDPYLLQAQFAFSGQERLKDFSGALQQVIDRHDVLRTSLVWDQLDTPVQVVWRRAELPIEEIDCDPANGEVVGQLRRHCDARRHVLGLQRAPLLKLVHAHDPANSRWVAILLFHHLVLDHVALQTLKHELQMCLLGNADALPPQKPYRAYVMQARSDAMGQHHRDFFEQRLRDVDEPSLPFGLTGQHHDGAGIEEASLSLLPDLSSRLRQQARLLGIGVASLHHLAWAHVVGRTSTRDDVVFGTVLLGRVQGAEIASALGMFVNTLPLRVRLNQSVRVAAQQMHKELTALLAHEYASLGLAQRCSGVTAPNPLFSSLINYRHSSVSDDLAHDLAWQGIDALHAEERTNYPLTMNVDDLGDGFRLTAQVAPEVGAARVCSYMQTALASVADALELAPDRPMDELSILSEAEVERLVVRCNTPCIELADGALLHQIFEAQAAERPDAVAVEFEQTRLSYRQLNHQANQLAHRLLALGVQPDDRVALCAERGGALLIGMLGILKAGAAYVPLDPFSPPERLRFMLEDSAPVAVLTDTACIDILPQLACPVLCLDACDDPRAAQPTHNPQVAGLAPTHLAYVIYTSGSSGRPKGVLVEHRNVTRLFAATQEWFQFDAHDTWALFHSFAFDFSVWEIWGALLHGGRLLVVPQQVTRAPQECYALLCQAGVTVLNQTPSAFRQLIAAQDTQPHRLRVVIFGGEALEPAMLKPWYEREQNAGTQLVNMYGITETTVHVTYHPLSPPDAQGGDVSPIGRRIPDLRLYVLDARRQPVPVGVAGELYVGGAGVARGYLHRPALTAERFLADPFHPGERVYRSGDLVRWRADDTLEYLGRNDEQVKIRGFRIELGEIQVHLQAHPQVREAVVVLREDAPGDQRLVAYVIAQDPQSPPSAEILRTHLLSGLADYMVPGAFVLLEHWPLTLNGKLDRKALPAPDGTAYAVQAYAPPQGEVEVLLAEIWRTVLGVEQVGRHDNFFQLGGHSLLAVTLIERMRRQGLSADVRVLFGQPTVAALAAAVGTAHALEVPANRIPPQCRHITPELLPLVQLSQEAIEHIVASVPGGAANVQDIYPLAPLQEGVFYHHLAAGQGDPYLQSVRLSFDDRERLDQFAQALQQVIDRHDILRTSVVWEGLDAPVQVVWRRAPLVAVPFQPEVPGADAVQQLQARLDPSRYRLDLSIAPLVQLHYAYDAVGNGWEALLLIHHLVDDAATMHVLHAEVQACLSGHGDRLEPSIPYRNYVAQARLGGRQAEREAFFRQLLGDVDTPTLPYGLHDIHGDGRCAEQAVQRLETELCGRLRACAARLGVTPSSLYHLAWAQVLGQVSARTDVVFGTVLLGRLQAGMGADRAIGMFINTLPLRVHLSTHTVRAAVLAVHAQLNALLLHEHAALSEVQRCSAVAPPSPLFTALLNYRSQRQGATQASASWPGIQMQSTLRSNHYPVVMDVEETDAGVQLIGHLPAGYAPERLCMYMQVALTQLAEALETTEDRPLHALCVLPEAERQHLLGFNAASMPTTPRLTIAAMVEQQAARTPDAIAVQCA</sequence>
<dbReference type="SUPFAM" id="SSF56801">
    <property type="entry name" value="Acetyl-CoA synthetase-like"/>
    <property type="match status" value="1"/>
</dbReference>
<comment type="caution">
    <text evidence="5">The sequence shown here is derived from an EMBL/GenBank/DDBJ whole genome shotgun (WGS) entry which is preliminary data.</text>
</comment>
<dbReference type="Pfam" id="PF13193">
    <property type="entry name" value="AMP-binding_C"/>
    <property type="match status" value="1"/>
</dbReference>